<evidence type="ECO:0000313" key="3">
    <source>
        <dbReference type="Proteomes" id="UP000184221"/>
    </source>
</evidence>
<dbReference type="Pfam" id="PF11750">
    <property type="entry name" value="DUF3307"/>
    <property type="match status" value="1"/>
</dbReference>
<dbReference type="AlphaFoldDB" id="A0A1M5RE08"/>
<keyword evidence="1" id="KW-1133">Transmembrane helix</keyword>
<feature type="transmembrane region" description="Helical" evidence="1">
    <location>
        <begin position="123"/>
        <end position="144"/>
    </location>
</feature>
<keyword evidence="3" id="KW-1185">Reference proteome</keyword>
<keyword evidence="1" id="KW-0472">Membrane</keyword>
<dbReference type="InterPro" id="IPR021737">
    <property type="entry name" value="Phage_phiKZ_Orf197"/>
</dbReference>
<accession>A0A1M5RE08</accession>
<feature type="transmembrane region" description="Helical" evidence="1">
    <location>
        <begin position="170"/>
        <end position="189"/>
    </location>
</feature>
<dbReference type="Proteomes" id="UP000184221">
    <property type="component" value="Unassembled WGS sequence"/>
</dbReference>
<dbReference type="RefSeq" id="WP_072777072.1">
    <property type="nucleotide sequence ID" value="NZ_FQXC01000002.1"/>
</dbReference>
<feature type="transmembrane region" description="Helical" evidence="1">
    <location>
        <begin position="31"/>
        <end position="62"/>
    </location>
</feature>
<organism evidence="2 3">
    <name type="scientific">Marivita hallyeonensis</name>
    <dbReference type="NCBI Taxonomy" id="996342"/>
    <lineage>
        <taxon>Bacteria</taxon>
        <taxon>Pseudomonadati</taxon>
        <taxon>Pseudomonadota</taxon>
        <taxon>Alphaproteobacteria</taxon>
        <taxon>Rhodobacterales</taxon>
        <taxon>Roseobacteraceae</taxon>
        <taxon>Marivita</taxon>
    </lineage>
</organism>
<reference evidence="2 3" key="1">
    <citation type="submission" date="2016-11" db="EMBL/GenBank/DDBJ databases">
        <authorList>
            <person name="Jaros S."/>
            <person name="Januszkiewicz K."/>
            <person name="Wedrychowicz H."/>
        </authorList>
    </citation>
    <scope>NUCLEOTIDE SEQUENCE [LARGE SCALE GENOMIC DNA]</scope>
    <source>
        <strain evidence="2 3">DSM 29431</strain>
    </source>
</reference>
<dbReference type="OrthoDB" id="8536716at2"/>
<sequence length="238" mass="25275">MIATFTALLFAHVLADFLVQTNTMVRRKTEFGFFALHIAIVFALSAAALGGAWQTALAIAGLHLIIDAIKTWGLTEARRNTLSAFLTDQGAHVLSIAAVVWVWPDAISTGLWADHVTAALPHVILITGAIVAIFAGGYAVGLLMEPYTAQIDQNKGLAQAGRMIGQLERALIFLFLMVNETAAVGFLIAAKSVLRFDTAAQGQKEGEYVIIGTLASFGWALAVGFATESLLEFAATSP</sequence>
<evidence type="ECO:0000313" key="2">
    <source>
        <dbReference type="EMBL" id="SHH24370.1"/>
    </source>
</evidence>
<dbReference type="STRING" id="996342.SAMN05443551_1720"/>
<keyword evidence="1" id="KW-0812">Transmembrane</keyword>
<protein>
    <recommendedName>
        <fullName evidence="4">DUF3307 domain-containing protein</fullName>
    </recommendedName>
</protein>
<name>A0A1M5RE08_9RHOB</name>
<feature type="transmembrane region" description="Helical" evidence="1">
    <location>
        <begin position="209"/>
        <end position="231"/>
    </location>
</feature>
<evidence type="ECO:0008006" key="4">
    <source>
        <dbReference type="Google" id="ProtNLM"/>
    </source>
</evidence>
<gene>
    <name evidence="2" type="ORF">SAMN05443551_1720</name>
</gene>
<evidence type="ECO:0000256" key="1">
    <source>
        <dbReference type="SAM" id="Phobius"/>
    </source>
</evidence>
<feature type="transmembrane region" description="Helical" evidence="1">
    <location>
        <begin position="82"/>
        <end position="103"/>
    </location>
</feature>
<dbReference type="EMBL" id="FQXC01000002">
    <property type="protein sequence ID" value="SHH24370.1"/>
    <property type="molecule type" value="Genomic_DNA"/>
</dbReference>
<proteinExistence type="predicted"/>